<evidence type="ECO:0000256" key="2">
    <source>
        <dbReference type="ARBA" id="ARBA00022692"/>
    </source>
</evidence>
<feature type="transmembrane region" description="Helical" evidence="6">
    <location>
        <begin position="271"/>
        <end position="291"/>
    </location>
</feature>
<dbReference type="GO" id="GO:0050291">
    <property type="term" value="F:sphingosine N-acyltransferase activity"/>
    <property type="evidence" value="ECO:0007669"/>
    <property type="project" value="InterPro"/>
</dbReference>
<feature type="domain" description="TLC" evidence="7">
    <location>
        <begin position="81"/>
        <end position="303"/>
    </location>
</feature>
<feature type="transmembrane region" description="Helical" evidence="6">
    <location>
        <begin position="239"/>
        <end position="259"/>
    </location>
</feature>
<dbReference type="AlphaFoldDB" id="A0A7S3JR46"/>
<name>A0A7S3JR46_9STRA</name>
<reference evidence="8" key="1">
    <citation type="submission" date="2021-01" db="EMBL/GenBank/DDBJ databases">
        <authorList>
            <person name="Corre E."/>
            <person name="Pelletier E."/>
            <person name="Niang G."/>
            <person name="Scheremetjew M."/>
            <person name="Finn R."/>
            <person name="Kale V."/>
            <person name="Holt S."/>
            <person name="Cochrane G."/>
            <person name="Meng A."/>
            <person name="Brown T."/>
            <person name="Cohen L."/>
        </authorList>
    </citation>
    <scope>NUCLEOTIDE SEQUENCE</scope>
    <source>
        <strain evidence="8">CCMP1510</strain>
    </source>
</reference>
<comment type="subcellular location">
    <subcellularLocation>
        <location evidence="1">Membrane</location>
        <topology evidence="1">Multi-pass membrane protein</topology>
    </subcellularLocation>
</comment>
<dbReference type="EMBL" id="HBIJ01004120">
    <property type="protein sequence ID" value="CAE0362182.1"/>
    <property type="molecule type" value="Transcribed_RNA"/>
</dbReference>
<evidence type="ECO:0000313" key="8">
    <source>
        <dbReference type="EMBL" id="CAE0362182.1"/>
    </source>
</evidence>
<feature type="transmembrane region" description="Helical" evidence="6">
    <location>
        <begin position="41"/>
        <end position="65"/>
    </location>
</feature>
<keyword evidence="2 5" id="KW-0812">Transmembrane</keyword>
<proteinExistence type="predicted"/>
<dbReference type="InterPro" id="IPR006634">
    <property type="entry name" value="TLC-dom"/>
</dbReference>
<dbReference type="SMART" id="SM00724">
    <property type="entry name" value="TLC"/>
    <property type="match status" value="1"/>
</dbReference>
<sequence length="323" mass="37162">MVMENTFAAAVHIEVLKLCTALWKGGPELEASGPNLKVDGYVMLIFCLILFLMNWGVRLLVVTPIAKIALSTPKTKTNSKAFKAKVIRFAQSTMEAIFYGGFTLLGIRIVPSQPWVWPSKHWWINFQSGEHSIMRNDLRCYYLLYCARYVQGMISVFLEPKRKDFIEMQIHHFVTIAVVLISYLYGWNRIGAVVMLLLDPADVPLHLAKIQKYIGEANAKARPRLAHICEFGADRTFELFAVVFFITRVLMYPYVCWSAHIEATRYFPKGLPEWTCVALLEILYILQLYWFSLIVKVAIKLITKGHVEDVRSDDEDEEEDKID</sequence>
<evidence type="ECO:0000256" key="5">
    <source>
        <dbReference type="PROSITE-ProRule" id="PRU00205"/>
    </source>
</evidence>
<dbReference type="Pfam" id="PF03798">
    <property type="entry name" value="TRAM_LAG1_CLN8"/>
    <property type="match status" value="1"/>
</dbReference>
<dbReference type="InterPro" id="IPR016439">
    <property type="entry name" value="Lag1/Lac1-like"/>
</dbReference>
<evidence type="ECO:0000256" key="6">
    <source>
        <dbReference type="SAM" id="Phobius"/>
    </source>
</evidence>
<protein>
    <recommendedName>
        <fullName evidence="7">TLC domain-containing protein</fullName>
    </recommendedName>
</protein>
<organism evidence="8">
    <name type="scientific">Aureoumbra lagunensis</name>
    <dbReference type="NCBI Taxonomy" id="44058"/>
    <lineage>
        <taxon>Eukaryota</taxon>
        <taxon>Sar</taxon>
        <taxon>Stramenopiles</taxon>
        <taxon>Ochrophyta</taxon>
        <taxon>Pelagophyceae</taxon>
        <taxon>Pelagomonadales</taxon>
        <taxon>Aureoumbra</taxon>
    </lineage>
</organism>
<dbReference type="GO" id="GO:0046513">
    <property type="term" value="P:ceramide biosynthetic process"/>
    <property type="evidence" value="ECO:0007669"/>
    <property type="project" value="InterPro"/>
</dbReference>
<dbReference type="GO" id="GO:0005783">
    <property type="term" value="C:endoplasmic reticulum"/>
    <property type="evidence" value="ECO:0007669"/>
    <property type="project" value="TreeGrafter"/>
</dbReference>
<accession>A0A7S3JR46</accession>
<dbReference type="PROSITE" id="PS50922">
    <property type="entry name" value="TLC"/>
    <property type="match status" value="1"/>
</dbReference>
<keyword evidence="4 5" id="KW-0472">Membrane</keyword>
<dbReference type="PANTHER" id="PTHR12560">
    <property type="entry name" value="LONGEVITY ASSURANCE FACTOR 1 LAG1"/>
    <property type="match status" value="1"/>
</dbReference>
<evidence type="ECO:0000256" key="1">
    <source>
        <dbReference type="ARBA" id="ARBA00004141"/>
    </source>
</evidence>
<gene>
    <name evidence="8" type="ORF">ALAG00032_LOCUS2923</name>
</gene>
<dbReference type="GO" id="GO:0016020">
    <property type="term" value="C:membrane"/>
    <property type="evidence" value="ECO:0007669"/>
    <property type="project" value="UniProtKB-SubCell"/>
</dbReference>
<keyword evidence="3 6" id="KW-1133">Transmembrane helix</keyword>
<feature type="transmembrane region" description="Helical" evidence="6">
    <location>
        <begin position="141"/>
        <end position="158"/>
    </location>
</feature>
<feature type="transmembrane region" description="Helical" evidence="6">
    <location>
        <begin position="170"/>
        <end position="187"/>
    </location>
</feature>
<evidence type="ECO:0000256" key="4">
    <source>
        <dbReference type="ARBA" id="ARBA00023136"/>
    </source>
</evidence>
<evidence type="ECO:0000259" key="7">
    <source>
        <dbReference type="PROSITE" id="PS50922"/>
    </source>
</evidence>
<dbReference type="PANTHER" id="PTHR12560:SF0">
    <property type="entry name" value="LD18904P"/>
    <property type="match status" value="1"/>
</dbReference>
<evidence type="ECO:0000256" key="3">
    <source>
        <dbReference type="ARBA" id="ARBA00022989"/>
    </source>
</evidence>